<evidence type="ECO:0000313" key="3">
    <source>
        <dbReference type="Proteomes" id="UP001202479"/>
    </source>
</evidence>
<comment type="caution">
    <text evidence="2">The sequence shown here is derived from an EMBL/GenBank/DDBJ whole genome shotgun (WGS) entry which is preliminary data.</text>
</comment>
<feature type="region of interest" description="Disordered" evidence="1">
    <location>
        <begin position="340"/>
        <end position="360"/>
    </location>
</feature>
<gene>
    <name evidence="2" type="ORF">KGF56_000746</name>
</gene>
<sequence>MDWSAGKEMILSDYFKEYIKQLEDISQFYANIDWDQVMSKVEVQDLEFLKLKADAIFDTHLLINNGNANIGTLLEPWKNKTRHIDMEVSSLINEIGLEAFTKQQQQQQEEEESKGVSVGAIETQPVRQHYDMPKLTKRQKRLSLELIQPKVLGGSLGTNDSQLTTAVAATSTTTVHVTANSKISFSNRKQKNPRPSINPGRPVGKQRRTSIVGEKLPPYIKNQLLGSQQPQKEVASKPTIHKIFKNLSPSQSSLVDSTRKSSSRIQTLRATKSPSLHAHSHDEESINVSDIDQRLLRYDANDDDKEYISPESLAKLYGLMFEEGEDEQIDDDNNDYVNLKDSAASEQNEEEEEEDYLFQI</sequence>
<dbReference type="RefSeq" id="XP_049182011.1">
    <property type="nucleotide sequence ID" value="XM_049326688.1"/>
</dbReference>
<dbReference type="AlphaFoldDB" id="A0AAI9WZC4"/>
<keyword evidence="3" id="KW-1185">Reference proteome</keyword>
<accession>A0AAI9WZC4</accession>
<dbReference type="Proteomes" id="UP001202479">
    <property type="component" value="Unassembled WGS sequence"/>
</dbReference>
<evidence type="ECO:0000256" key="1">
    <source>
        <dbReference type="SAM" id="MobiDB-lite"/>
    </source>
</evidence>
<feature type="region of interest" description="Disordered" evidence="1">
    <location>
        <begin position="102"/>
        <end position="123"/>
    </location>
</feature>
<name>A0AAI9WZC4_9ASCO</name>
<feature type="compositionally biased region" description="Polar residues" evidence="1">
    <location>
        <begin position="263"/>
        <end position="274"/>
    </location>
</feature>
<organism evidence="2 3">
    <name type="scientific">Candida oxycetoniae</name>
    <dbReference type="NCBI Taxonomy" id="497107"/>
    <lineage>
        <taxon>Eukaryota</taxon>
        <taxon>Fungi</taxon>
        <taxon>Dikarya</taxon>
        <taxon>Ascomycota</taxon>
        <taxon>Saccharomycotina</taxon>
        <taxon>Pichiomycetes</taxon>
        <taxon>Debaryomycetaceae</taxon>
        <taxon>Candida/Lodderomyces clade</taxon>
        <taxon>Candida</taxon>
    </lineage>
</organism>
<protein>
    <submittedName>
        <fullName evidence="2">Uncharacterized protein</fullName>
    </submittedName>
</protein>
<dbReference type="EMBL" id="JAHUZD010000024">
    <property type="protein sequence ID" value="KAI3406266.2"/>
    <property type="molecule type" value="Genomic_DNA"/>
</dbReference>
<evidence type="ECO:0000313" key="2">
    <source>
        <dbReference type="EMBL" id="KAI3406266.2"/>
    </source>
</evidence>
<feature type="region of interest" description="Disordered" evidence="1">
    <location>
        <begin position="249"/>
        <end position="286"/>
    </location>
</feature>
<reference evidence="2" key="1">
    <citation type="journal article" date="2022" name="DNA Res.">
        <title>Genome analysis of five recently described species of the CUG-Ser clade uncovers Candida theae as a new hybrid lineage with pathogenic potential in the Candida parapsilosis species complex.</title>
        <authorList>
            <person name="Mixao V."/>
            <person name="Del Olmo V."/>
            <person name="Hegedusova E."/>
            <person name="Saus E."/>
            <person name="Pryszcz L."/>
            <person name="Cillingova A."/>
            <person name="Nosek J."/>
            <person name="Gabaldon T."/>
        </authorList>
    </citation>
    <scope>NUCLEOTIDE SEQUENCE</scope>
    <source>
        <strain evidence="2">CBS 10844</strain>
    </source>
</reference>
<dbReference type="GeneID" id="73378363"/>
<proteinExistence type="predicted"/>
<feature type="region of interest" description="Disordered" evidence="1">
    <location>
        <begin position="180"/>
        <end position="215"/>
    </location>
</feature>
<feature type="compositionally biased region" description="Acidic residues" evidence="1">
    <location>
        <begin position="347"/>
        <end position="360"/>
    </location>
</feature>